<dbReference type="SMART" id="SM00512">
    <property type="entry name" value="Skp1"/>
    <property type="match status" value="1"/>
</dbReference>
<feature type="domain" description="SKP1 component POZ" evidence="4">
    <location>
        <begin position="10"/>
        <end position="51"/>
    </location>
</feature>
<dbReference type="SUPFAM" id="SSF54695">
    <property type="entry name" value="POZ domain"/>
    <property type="match status" value="1"/>
</dbReference>
<evidence type="ECO:0000256" key="2">
    <source>
        <dbReference type="ARBA" id="ARBA00022786"/>
    </source>
</evidence>
<dbReference type="InParanoid" id="A0A3N4LXW7"/>
<dbReference type="InterPro" id="IPR016897">
    <property type="entry name" value="SKP1"/>
</dbReference>
<dbReference type="OrthoDB" id="2342932at2759"/>
<evidence type="ECO:0000259" key="4">
    <source>
        <dbReference type="Pfam" id="PF03931"/>
    </source>
</evidence>
<comment type="similarity">
    <text evidence="1">Belongs to the SKP1 family.</text>
</comment>
<keyword evidence="2" id="KW-0833">Ubl conjugation pathway</keyword>
<protein>
    <recommendedName>
        <fullName evidence="4">SKP1 component POZ domain-containing protein</fullName>
    </recommendedName>
</protein>
<dbReference type="InterPro" id="IPR011333">
    <property type="entry name" value="SKP1/BTB/POZ_sf"/>
</dbReference>
<dbReference type="Gene3D" id="3.30.710.10">
    <property type="entry name" value="Potassium Channel Kv1.1, Chain A"/>
    <property type="match status" value="1"/>
</dbReference>
<dbReference type="InterPro" id="IPR036296">
    <property type="entry name" value="SKP1-like_dim_sf"/>
</dbReference>
<dbReference type="InterPro" id="IPR016073">
    <property type="entry name" value="Skp1_comp_POZ"/>
</dbReference>
<dbReference type="Pfam" id="PF03931">
    <property type="entry name" value="Skp1_POZ"/>
    <property type="match status" value="1"/>
</dbReference>
<keyword evidence="6" id="KW-1185">Reference proteome</keyword>
<evidence type="ECO:0000256" key="1">
    <source>
        <dbReference type="ARBA" id="ARBA00009993"/>
    </source>
</evidence>
<dbReference type="PANTHER" id="PTHR11165">
    <property type="entry name" value="SKP1"/>
    <property type="match status" value="1"/>
</dbReference>
<dbReference type="Proteomes" id="UP000267821">
    <property type="component" value="Unassembled WGS sequence"/>
</dbReference>
<evidence type="ECO:0000313" key="6">
    <source>
        <dbReference type="Proteomes" id="UP000267821"/>
    </source>
</evidence>
<evidence type="ECO:0000256" key="3">
    <source>
        <dbReference type="ARBA" id="ARBA00045385"/>
    </source>
</evidence>
<gene>
    <name evidence="5" type="ORF">L211DRAFT_781311</name>
</gene>
<comment type="function">
    <text evidence="3">Essential component of the SCF (SKP1-CUL1-F-box protein) E3 ubiquitin ligase complexes, which mediate the ubiquitination and subsequent proteasomal degradation of target proteins. Controls sulfur metabolite repression, probably by mediating the inactivation or degradation of the metR transcription factor.</text>
</comment>
<dbReference type="InterPro" id="IPR001232">
    <property type="entry name" value="SKP1-like"/>
</dbReference>
<proteinExistence type="inferred from homology"/>
<dbReference type="EMBL" id="ML121534">
    <property type="protein sequence ID" value="RPB26429.1"/>
    <property type="molecule type" value="Genomic_DNA"/>
</dbReference>
<dbReference type="AlphaFoldDB" id="A0A3N4LXW7"/>
<reference evidence="5 6" key="1">
    <citation type="journal article" date="2018" name="Nat. Ecol. Evol.">
        <title>Pezizomycetes genomes reveal the molecular basis of ectomycorrhizal truffle lifestyle.</title>
        <authorList>
            <person name="Murat C."/>
            <person name="Payen T."/>
            <person name="Noel B."/>
            <person name="Kuo A."/>
            <person name="Morin E."/>
            <person name="Chen J."/>
            <person name="Kohler A."/>
            <person name="Krizsan K."/>
            <person name="Balestrini R."/>
            <person name="Da Silva C."/>
            <person name="Montanini B."/>
            <person name="Hainaut M."/>
            <person name="Levati E."/>
            <person name="Barry K.W."/>
            <person name="Belfiori B."/>
            <person name="Cichocki N."/>
            <person name="Clum A."/>
            <person name="Dockter R.B."/>
            <person name="Fauchery L."/>
            <person name="Guy J."/>
            <person name="Iotti M."/>
            <person name="Le Tacon F."/>
            <person name="Lindquist E.A."/>
            <person name="Lipzen A."/>
            <person name="Malagnac F."/>
            <person name="Mello A."/>
            <person name="Molinier V."/>
            <person name="Miyauchi S."/>
            <person name="Poulain J."/>
            <person name="Riccioni C."/>
            <person name="Rubini A."/>
            <person name="Sitrit Y."/>
            <person name="Splivallo R."/>
            <person name="Traeger S."/>
            <person name="Wang M."/>
            <person name="Zifcakova L."/>
            <person name="Wipf D."/>
            <person name="Zambonelli A."/>
            <person name="Paolocci F."/>
            <person name="Nowrousian M."/>
            <person name="Ottonello S."/>
            <person name="Baldrian P."/>
            <person name="Spatafora J.W."/>
            <person name="Henrissat B."/>
            <person name="Nagy L.G."/>
            <person name="Aury J.M."/>
            <person name="Wincker P."/>
            <person name="Grigoriev I.V."/>
            <person name="Bonfante P."/>
            <person name="Martin F.M."/>
        </authorList>
    </citation>
    <scope>NUCLEOTIDE SEQUENCE [LARGE SCALE GENOMIC DNA]</scope>
    <source>
        <strain evidence="5 6">ATCC MYA-4762</strain>
    </source>
</reference>
<accession>A0A3N4LXW7</accession>
<dbReference type="PIRSF" id="PIRSF028729">
    <property type="entry name" value="E3_ubiquit_lig_SCF_Skp"/>
    <property type="match status" value="1"/>
</dbReference>
<name>A0A3N4LXW7_9PEZI</name>
<sequence>MLCVVTIAWDIATQSIFIMDQLEICREAIPIHNINHSVLTKVIEWCEHHKNDLTPADAKMDYEDREIAEWDKTFIQVDQELLIEIILAANYLDIQPLLGLGCRTLFQTLKGKSGSR</sequence>
<dbReference type="GO" id="GO:0006511">
    <property type="term" value="P:ubiquitin-dependent protein catabolic process"/>
    <property type="evidence" value="ECO:0007669"/>
    <property type="project" value="InterPro"/>
</dbReference>
<dbReference type="SUPFAM" id="SSF81382">
    <property type="entry name" value="Skp1 dimerisation domain-like"/>
    <property type="match status" value="1"/>
</dbReference>
<dbReference type="STRING" id="1051890.A0A3N4LXW7"/>
<evidence type="ECO:0000313" key="5">
    <source>
        <dbReference type="EMBL" id="RPB26429.1"/>
    </source>
</evidence>
<organism evidence="5 6">
    <name type="scientific">Terfezia boudieri ATCC MYA-4762</name>
    <dbReference type="NCBI Taxonomy" id="1051890"/>
    <lineage>
        <taxon>Eukaryota</taxon>
        <taxon>Fungi</taxon>
        <taxon>Dikarya</taxon>
        <taxon>Ascomycota</taxon>
        <taxon>Pezizomycotina</taxon>
        <taxon>Pezizomycetes</taxon>
        <taxon>Pezizales</taxon>
        <taxon>Pezizaceae</taxon>
        <taxon>Terfezia</taxon>
    </lineage>
</organism>